<gene>
    <name evidence="1" type="ORF">NEE01_02015</name>
</gene>
<sequence>MTAPRPRLSLVAATESPAHAHRLRRFAFREPLPLGAQQALVRLHLDLQRQLRGLVRCAAGFDPATGEWVDHSVWIAGHAPPGENVSAETSEATMRRLRHRV</sequence>
<comment type="caution">
    <text evidence="1">The sequence shown here is derived from an EMBL/GenBank/DDBJ whole genome shotgun (WGS) entry which is preliminary data.</text>
</comment>
<dbReference type="EMBL" id="JANFAV010000001">
    <property type="protein sequence ID" value="MCW6533555.1"/>
    <property type="molecule type" value="Genomic_DNA"/>
</dbReference>
<dbReference type="RefSeq" id="WP_265267575.1">
    <property type="nucleotide sequence ID" value="NZ_JANFAV010000001.1"/>
</dbReference>
<accession>A0AA42CNG8</accession>
<evidence type="ECO:0000313" key="2">
    <source>
        <dbReference type="Proteomes" id="UP001165565"/>
    </source>
</evidence>
<organism evidence="1 2">
    <name type="scientific">Sphingomonas lycopersici</name>
    <dbReference type="NCBI Taxonomy" id="2951807"/>
    <lineage>
        <taxon>Bacteria</taxon>
        <taxon>Pseudomonadati</taxon>
        <taxon>Pseudomonadota</taxon>
        <taxon>Alphaproteobacteria</taxon>
        <taxon>Sphingomonadales</taxon>
        <taxon>Sphingomonadaceae</taxon>
        <taxon>Sphingomonas</taxon>
    </lineage>
</organism>
<dbReference type="Proteomes" id="UP001165565">
    <property type="component" value="Unassembled WGS sequence"/>
</dbReference>
<protein>
    <submittedName>
        <fullName evidence="1">Uncharacterized protein</fullName>
    </submittedName>
</protein>
<dbReference type="AlphaFoldDB" id="A0AA42CNG8"/>
<name>A0AA42CNG8_9SPHN</name>
<evidence type="ECO:0000313" key="1">
    <source>
        <dbReference type="EMBL" id="MCW6533555.1"/>
    </source>
</evidence>
<proteinExistence type="predicted"/>
<reference evidence="1" key="1">
    <citation type="submission" date="2022-06" db="EMBL/GenBank/DDBJ databases">
        <title>Sphingomonas sp. nov. isolated from rhizosphere soil of tomato.</title>
        <authorList>
            <person name="Dong H."/>
            <person name="Gao R."/>
        </authorList>
    </citation>
    <scope>NUCLEOTIDE SEQUENCE</scope>
    <source>
        <strain evidence="1">MMSM24</strain>
    </source>
</reference>
<keyword evidence="2" id="KW-1185">Reference proteome</keyword>